<gene>
    <name evidence="1" type="ORF">EZS28_039723</name>
</gene>
<dbReference type="Proteomes" id="UP000324800">
    <property type="component" value="Unassembled WGS sequence"/>
</dbReference>
<name>A0A5J4U349_9EUKA</name>
<evidence type="ECO:0000313" key="2">
    <source>
        <dbReference type="Proteomes" id="UP000324800"/>
    </source>
</evidence>
<dbReference type="AlphaFoldDB" id="A0A5J4U349"/>
<dbReference type="EMBL" id="SNRW01021262">
    <property type="protein sequence ID" value="KAA6364749.1"/>
    <property type="molecule type" value="Genomic_DNA"/>
</dbReference>
<sequence>MDMQNVNGKGQFEALSYVYETVRKQADLIEAGVQGLSRTNYLNREIKLVDELAIYKADRAAYSIKDGLSIVYSSGAKLAQLGANYEVQQTLYKLFSTISKKPPTIKYEIYAYSCRRTGIFCYISVQGNV</sequence>
<accession>A0A5J4U349</accession>
<organism evidence="1 2">
    <name type="scientific">Streblomastix strix</name>
    <dbReference type="NCBI Taxonomy" id="222440"/>
    <lineage>
        <taxon>Eukaryota</taxon>
        <taxon>Metamonada</taxon>
        <taxon>Preaxostyla</taxon>
        <taxon>Oxymonadida</taxon>
        <taxon>Streblomastigidae</taxon>
        <taxon>Streblomastix</taxon>
    </lineage>
</organism>
<protein>
    <submittedName>
        <fullName evidence="1">Uncharacterized protein</fullName>
    </submittedName>
</protein>
<proteinExistence type="predicted"/>
<reference evidence="1 2" key="1">
    <citation type="submission" date="2019-03" db="EMBL/GenBank/DDBJ databases">
        <title>Single cell metagenomics reveals metabolic interactions within the superorganism composed of flagellate Streblomastix strix and complex community of Bacteroidetes bacteria on its surface.</title>
        <authorList>
            <person name="Treitli S.C."/>
            <person name="Kolisko M."/>
            <person name="Husnik F."/>
            <person name="Keeling P."/>
            <person name="Hampl V."/>
        </authorList>
    </citation>
    <scope>NUCLEOTIDE SEQUENCE [LARGE SCALE GENOMIC DNA]</scope>
    <source>
        <strain evidence="1">ST1C</strain>
    </source>
</reference>
<comment type="caution">
    <text evidence="1">The sequence shown here is derived from an EMBL/GenBank/DDBJ whole genome shotgun (WGS) entry which is preliminary data.</text>
</comment>
<evidence type="ECO:0000313" key="1">
    <source>
        <dbReference type="EMBL" id="KAA6364749.1"/>
    </source>
</evidence>